<dbReference type="GO" id="GO:0015074">
    <property type="term" value="P:DNA integration"/>
    <property type="evidence" value="ECO:0007669"/>
    <property type="project" value="UniProtKB-KW"/>
</dbReference>
<keyword evidence="3 5" id="KW-0238">DNA-binding</keyword>
<dbReference type="InterPro" id="IPR011010">
    <property type="entry name" value="DNA_brk_join_enz"/>
</dbReference>
<feature type="domain" description="Tyr recombinase" evidence="6">
    <location>
        <begin position="179"/>
        <end position="386"/>
    </location>
</feature>
<dbReference type="GO" id="GO:0006310">
    <property type="term" value="P:DNA recombination"/>
    <property type="evidence" value="ECO:0007669"/>
    <property type="project" value="UniProtKB-KW"/>
</dbReference>
<dbReference type="InterPro" id="IPR044068">
    <property type="entry name" value="CB"/>
</dbReference>
<dbReference type="SUPFAM" id="SSF56349">
    <property type="entry name" value="DNA breaking-rejoining enzymes"/>
    <property type="match status" value="1"/>
</dbReference>
<dbReference type="PROSITE" id="PS51898">
    <property type="entry name" value="TYR_RECOMBINASE"/>
    <property type="match status" value="1"/>
</dbReference>
<dbReference type="GeneID" id="95622681"/>
<dbReference type="InterPro" id="IPR013762">
    <property type="entry name" value="Integrase-like_cat_sf"/>
</dbReference>
<dbReference type="Proteomes" id="UP000287830">
    <property type="component" value="Unassembled WGS sequence"/>
</dbReference>
<dbReference type="Pfam" id="PF00589">
    <property type="entry name" value="Phage_integrase"/>
    <property type="match status" value="1"/>
</dbReference>
<dbReference type="PROSITE" id="PS51900">
    <property type="entry name" value="CB"/>
    <property type="match status" value="1"/>
</dbReference>
<dbReference type="RefSeq" id="WP_125045809.1">
    <property type="nucleotide sequence ID" value="NZ_BHZC01000001.1"/>
</dbReference>
<evidence type="ECO:0000259" key="7">
    <source>
        <dbReference type="PROSITE" id="PS51900"/>
    </source>
</evidence>
<evidence type="ECO:0000256" key="3">
    <source>
        <dbReference type="ARBA" id="ARBA00023125"/>
    </source>
</evidence>
<name>A0A7U9PX53_9ACTN</name>
<dbReference type="InterPro" id="IPR050808">
    <property type="entry name" value="Phage_Integrase"/>
</dbReference>
<organism evidence="8 9">
    <name type="scientific">Streptomyces chrestomyceticus JCM 4735</name>
    <dbReference type="NCBI Taxonomy" id="1306181"/>
    <lineage>
        <taxon>Bacteria</taxon>
        <taxon>Bacillati</taxon>
        <taxon>Actinomycetota</taxon>
        <taxon>Actinomycetes</taxon>
        <taxon>Kitasatosporales</taxon>
        <taxon>Streptomycetaceae</taxon>
        <taxon>Streptomyces</taxon>
    </lineage>
</organism>
<dbReference type="Pfam" id="PF14659">
    <property type="entry name" value="Phage_int_SAM_3"/>
    <property type="match status" value="1"/>
</dbReference>
<dbReference type="PANTHER" id="PTHR30629:SF2">
    <property type="entry name" value="PROPHAGE INTEGRASE INTS-RELATED"/>
    <property type="match status" value="1"/>
</dbReference>
<reference evidence="8 9" key="1">
    <citation type="submission" date="2018-11" db="EMBL/GenBank/DDBJ databases">
        <title>Whole genome sequence of Streptomyces chrestomyceticus NBRC 13444(T).</title>
        <authorList>
            <person name="Komaki H."/>
            <person name="Tamura T."/>
        </authorList>
    </citation>
    <scope>NUCLEOTIDE SEQUENCE [LARGE SCALE GENOMIC DNA]</scope>
    <source>
        <strain evidence="8 9">NBRC 13444</strain>
    </source>
</reference>
<evidence type="ECO:0000313" key="9">
    <source>
        <dbReference type="Proteomes" id="UP000287830"/>
    </source>
</evidence>
<keyword evidence="4" id="KW-0233">DNA recombination</keyword>
<dbReference type="InterPro" id="IPR010998">
    <property type="entry name" value="Integrase_recombinase_N"/>
</dbReference>
<feature type="domain" description="Core-binding (CB)" evidence="7">
    <location>
        <begin position="75"/>
        <end position="157"/>
    </location>
</feature>
<accession>A0A7U9PX53</accession>
<dbReference type="Gene3D" id="1.10.150.130">
    <property type="match status" value="1"/>
</dbReference>
<evidence type="ECO:0000256" key="1">
    <source>
        <dbReference type="ARBA" id="ARBA00008857"/>
    </source>
</evidence>
<dbReference type="OrthoDB" id="3175606at2"/>
<proteinExistence type="inferred from homology"/>
<dbReference type="Gene3D" id="1.10.443.10">
    <property type="entry name" value="Intergrase catalytic core"/>
    <property type="match status" value="1"/>
</dbReference>
<evidence type="ECO:0000256" key="4">
    <source>
        <dbReference type="ARBA" id="ARBA00023172"/>
    </source>
</evidence>
<dbReference type="CDD" id="cd01189">
    <property type="entry name" value="INT_ICEBs1_C_like"/>
    <property type="match status" value="1"/>
</dbReference>
<dbReference type="InterPro" id="IPR002104">
    <property type="entry name" value="Integrase_catalytic"/>
</dbReference>
<dbReference type="AlphaFoldDB" id="A0A7U9PX53"/>
<evidence type="ECO:0000313" key="8">
    <source>
        <dbReference type="EMBL" id="GCD36037.1"/>
    </source>
</evidence>
<evidence type="ECO:0000256" key="5">
    <source>
        <dbReference type="PROSITE-ProRule" id="PRU01248"/>
    </source>
</evidence>
<comment type="similarity">
    <text evidence="1">Belongs to the 'phage' integrase family.</text>
</comment>
<protein>
    <submittedName>
        <fullName evidence="8">Site-specific integrase</fullName>
    </submittedName>
</protein>
<dbReference type="GO" id="GO:0003677">
    <property type="term" value="F:DNA binding"/>
    <property type="evidence" value="ECO:0007669"/>
    <property type="project" value="UniProtKB-UniRule"/>
</dbReference>
<evidence type="ECO:0000259" key="6">
    <source>
        <dbReference type="PROSITE" id="PS51898"/>
    </source>
</evidence>
<keyword evidence="2" id="KW-0229">DNA integration</keyword>
<sequence>MTDAPKPARRAGHGEDTIYWDAAKNRYVGAVSLGYAPNGKRRRPKVYGKTKTEVRQKIRDLKKEVQSGVKAPANYTVADAVNDWLERGLKGRDEQGTIGKNRSVANKHLIPFIGKAKLKDLSADDVDDWLDGRAEFLATRSLRDLLAILRRSIEHAQRRDKAVRNVARLVTAPEGRPGRPSKALNLEQAKAVLTAARPSRLYAYLVLSFLGGVRTEEARPLTWDHVFLETRDGIPPHVAVWRSVRKHGETKTRKSRRTIALPKMVVEVLEEHMRWQKQERAAQGKKWSPNGLVFTTRSGEPLDAANVRRDFRAIVAKAAKLPGIELKPHEWTTRETRTSFVSLLSDHGVPLETIALLVGHSSQTTTEVVYRKQLRPVITKGAEAMDHIFAGDQEGEEAQEEGGAVA</sequence>
<dbReference type="InterPro" id="IPR004107">
    <property type="entry name" value="Integrase_SAM-like_N"/>
</dbReference>
<gene>
    <name evidence="8" type="ORF">OEIGOIKO_03790</name>
</gene>
<dbReference type="EMBL" id="BHZC01000001">
    <property type="protein sequence ID" value="GCD36037.1"/>
    <property type="molecule type" value="Genomic_DNA"/>
</dbReference>
<evidence type="ECO:0000256" key="2">
    <source>
        <dbReference type="ARBA" id="ARBA00022908"/>
    </source>
</evidence>
<dbReference type="PANTHER" id="PTHR30629">
    <property type="entry name" value="PROPHAGE INTEGRASE"/>
    <property type="match status" value="1"/>
</dbReference>
<comment type="caution">
    <text evidence="8">The sequence shown here is derived from an EMBL/GenBank/DDBJ whole genome shotgun (WGS) entry which is preliminary data.</text>
</comment>